<name>A0AAG5CU45_ANOAO</name>
<organism evidence="1 2">
    <name type="scientific">Anopheles atroparvus</name>
    <name type="common">European mosquito</name>
    <dbReference type="NCBI Taxonomy" id="41427"/>
    <lineage>
        <taxon>Eukaryota</taxon>
        <taxon>Metazoa</taxon>
        <taxon>Ecdysozoa</taxon>
        <taxon>Arthropoda</taxon>
        <taxon>Hexapoda</taxon>
        <taxon>Insecta</taxon>
        <taxon>Pterygota</taxon>
        <taxon>Neoptera</taxon>
        <taxon>Endopterygota</taxon>
        <taxon>Diptera</taxon>
        <taxon>Nematocera</taxon>
        <taxon>Culicoidea</taxon>
        <taxon>Culicidae</taxon>
        <taxon>Anophelinae</taxon>
        <taxon>Anopheles</taxon>
    </lineage>
</organism>
<protein>
    <submittedName>
        <fullName evidence="1">Uncharacterized protein</fullName>
    </submittedName>
</protein>
<evidence type="ECO:0000313" key="1">
    <source>
        <dbReference type="EnsemblMetazoa" id="ENSAATROPP002103"/>
    </source>
</evidence>
<evidence type="ECO:0000313" key="2">
    <source>
        <dbReference type="Proteomes" id="UP000075880"/>
    </source>
</evidence>
<proteinExistence type="predicted"/>
<dbReference type="EnsemblMetazoa" id="ENSAATROPT002191">
    <property type="protein sequence ID" value="ENSAATROPP002103"/>
    <property type="gene ID" value="ENSAATROPG001720"/>
</dbReference>
<accession>A0AAG5CU45</accession>
<sequence>KFLKRLKKYSSAARTRKTDIKKKGNRIHTPLLLSPVKSVCCVREKRQQQITGCSKQEKKTRR</sequence>
<dbReference type="AlphaFoldDB" id="A0AAG5CU45"/>
<keyword evidence="2" id="KW-1185">Reference proteome</keyword>
<reference evidence="1" key="1">
    <citation type="submission" date="2024-04" db="UniProtKB">
        <authorList>
            <consortium name="EnsemblMetazoa"/>
        </authorList>
    </citation>
    <scope>IDENTIFICATION</scope>
    <source>
        <strain evidence="1">EBRO</strain>
    </source>
</reference>
<dbReference type="Proteomes" id="UP000075880">
    <property type="component" value="Unassembled WGS sequence"/>
</dbReference>